<keyword evidence="2" id="KW-1185">Reference proteome</keyword>
<evidence type="ECO:0000313" key="2">
    <source>
        <dbReference type="Proteomes" id="UP000324222"/>
    </source>
</evidence>
<name>A0A5B7CM92_PORTR</name>
<accession>A0A5B7CM92</accession>
<gene>
    <name evidence="1" type="ORF">E2C01_003397</name>
</gene>
<reference evidence="1 2" key="1">
    <citation type="submission" date="2019-05" db="EMBL/GenBank/DDBJ databases">
        <title>Another draft genome of Portunus trituberculatus and its Hox gene families provides insights of decapod evolution.</title>
        <authorList>
            <person name="Jeong J.-H."/>
            <person name="Song I."/>
            <person name="Kim S."/>
            <person name="Choi T."/>
            <person name="Kim D."/>
            <person name="Ryu S."/>
            <person name="Kim W."/>
        </authorList>
    </citation>
    <scope>NUCLEOTIDE SEQUENCE [LARGE SCALE GENOMIC DNA]</scope>
    <source>
        <tissue evidence="1">Muscle</tissue>
    </source>
</reference>
<sequence>MKILIFTHEGELEARYLSSQEGRVKEATRRSRRGRTCVVMAAAVMTLFTITSRDPACNRMVTLK</sequence>
<protein>
    <submittedName>
        <fullName evidence="1">Uncharacterized protein</fullName>
    </submittedName>
</protein>
<evidence type="ECO:0000313" key="1">
    <source>
        <dbReference type="EMBL" id="MPC10757.1"/>
    </source>
</evidence>
<dbReference type="EMBL" id="VSRR010000128">
    <property type="protein sequence ID" value="MPC10757.1"/>
    <property type="molecule type" value="Genomic_DNA"/>
</dbReference>
<proteinExistence type="predicted"/>
<comment type="caution">
    <text evidence="1">The sequence shown here is derived from an EMBL/GenBank/DDBJ whole genome shotgun (WGS) entry which is preliminary data.</text>
</comment>
<dbReference type="AlphaFoldDB" id="A0A5B7CM92"/>
<organism evidence="1 2">
    <name type="scientific">Portunus trituberculatus</name>
    <name type="common">Swimming crab</name>
    <name type="synonym">Neptunus trituberculatus</name>
    <dbReference type="NCBI Taxonomy" id="210409"/>
    <lineage>
        <taxon>Eukaryota</taxon>
        <taxon>Metazoa</taxon>
        <taxon>Ecdysozoa</taxon>
        <taxon>Arthropoda</taxon>
        <taxon>Crustacea</taxon>
        <taxon>Multicrustacea</taxon>
        <taxon>Malacostraca</taxon>
        <taxon>Eumalacostraca</taxon>
        <taxon>Eucarida</taxon>
        <taxon>Decapoda</taxon>
        <taxon>Pleocyemata</taxon>
        <taxon>Brachyura</taxon>
        <taxon>Eubrachyura</taxon>
        <taxon>Portunoidea</taxon>
        <taxon>Portunidae</taxon>
        <taxon>Portuninae</taxon>
        <taxon>Portunus</taxon>
    </lineage>
</organism>
<dbReference type="Proteomes" id="UP000324222">
    <property type="component" value="Unassembled WGS sequence"/>
</dbReference>